<dbReference type="AlphaFoldDB" id="A0A8R1EMU4"/>
<keyword evidence="1" id="KW-0732">Signal</keyword>
<reference evidence="2" key="2">
    <citation type="submission" date="2022-06" db="UniProtKB">
        <authorList>
            <consortium name="EnsemblMetazoa"/>
        </authorList>
    </citation>
    <scope>IDENTIFICATION</scope>
    <source>
        <strain evidence="2">DF5081</strain>
    </source>
</reference>
<name>A0A8R1EMU4_CAEJA</name>
<protein>
    <submittedName>
        <fullName evidence="2">Uncharacterized protein</fullName>
    </submittedName>
</protein>
<evidence type="ECO:0000256" key="1">
    <source>
        <dbReference type="SAM" id="SignalP"/>
    </source>
</evidence>
<organism evidence="2 3">
    <name type="scientific">Caenorhabditis japonica</name>
    <dbReference type="NCBI Taxonomy" id="281687"/>
    <lineage>
        <taxon>Eukaryota</taxon>
        <taxon>Metazoa</taxon>
        <taxon>Ecdysozoa</taxon>
        <taxon>Nematoda</taxon>
        <taxon>Chromadorea</taxon>
        <taxon>Rhabditida</taxon>
        <taxon>Rhabditina</taxon>
        <taxon>Rhabditomorpha</taxon>
        <taxon>Rhabditoidea</taxon>
        <taxon>Rhabditidae</taxon>
        <taxon>Peloderinae</taxon>
        <taxon>Caenorhabditis</taxon>
    </lineage>
</organism>
<evidence type="ECO:0000313" key="2">
    <source>
        <dbReference type="EnsemblMetazoa" id="CJA38235b.1"/>
    </source>
</evidence>
<keyword evidence="3" id="KW-1185">Reference proteome</keyword>
<evidence type="ECO:0000313" key="3">
    <source>
        <dbReference type="Proteomes" id="UP000005237"/>
    </source>
</evidence>
<proteinExistence type="predicted"/>
<feature type="signal peptide" evidence="1">
    <location>
        <begin position="1"/>
        <end position="19"/>
    </location>
</feature>
<reference evidence="3" key="1">
    <citation type="submission" date="2010-08" db="EMBL/GenBank/DDBJ databases">
        <authorList>
            <consortium name="Caenorhabditis japonica Sequencing Consortium"/>
            <person name="Wilson R.K."/>
        </authorList>
    </citation>
    <scope>NUCLEOTIDE SEQUENCE [LARGE SCALE GENOMIC DNA]</scope>
    <source>
        <strain evidence="3">DF5081</strain>
    </source>
</reference>
<sequence>MLPIQKILVLLTIIGVAHALKCHLISYGSLTDPNAITTSTSLQECPIGANSCVKTIDYSRNVFSKQCQIGNCTTATGAVQAPANCFNTTSNGVVMATCCCYGDGYATQRVQGERCRSSTNLSAAHLLLLFHFITTAGYLEVCTLLTKQAVVMK</sequence>
<dbReference type="Proteomes" id="UP000005237">
    <property type="component" value="Unassembled WGS sequence"/>
</dbReference>
<dbReference type="EnsemblMetazoa" id="CJA38235b.1">
    <property type="protein sequence ID" value="CJA38235b.1"/>
    <property type="gene ID" value="WBGene00214082"/>
</dbReference>
<accession>A0A8R1EMU4</accession>
<feature type="chain" id="PRO_5035898405" evidence="1">
    <location>
        <begin position="20"/>
        <end position="153"/>
    </location>
</feature>